<protein>
    <submittedName>
        <fullName evidence="1">Uncharacterized protein</fullName>
    </submittedName>
</protein>
<dbReference type="RefSeq" id="WP_386049603.1">
    <property type="nucleotide sequence ID" value="NZ_JBHUIO010000019.1"/>
</dbReference>
<accession>A0ABW5A3N3</accession>
<sequence length="124" mass="14771">MQVNRLALARMEWQAVDQDEESSKSVIACKVQPSANNGEKRQAGRAWRFLLCFAVFVHKKSKVFIWMIRSVTFSISEDYLQLRSSKYRFFINSYYNKNTELILVDLPQRNLVTDQLFDFWHRNL</sequence>
<gene>
    <name evidence="1" type="ORF">ACFSOY_19900</name>
</gene>
<evidence type="ECO:0000313" key="2">
    <source>
        <dbReference type="Proteomes" id="UP001597343"/>
    </source>
</evidence>
<reference evidence="2" key="1">
    <citation type="journal article" date="2019" name="Int. J. Syst. Evol. Microbiol.">
        <title>The Global Catalogue of Microorganisms (GCM) 10K type strain sequencing project: providing services to taxonomists for standard genome sequencing and annotation.</title>
        <authorList>
            <consortium name="The Broad Institute Genomics Platform"/>
            <consortium name="The Broad Institute Genome Sequencing Center for Infectious Disease"/>
            <person name="Wu L."/>
            <person name="Ma J."/>
        </authorList>
    </citation>
    <scope>NUCLEOTIDE SEQUENCE [LARGE SCALE GENOMIC DNA]</scope>
    <source>
        <strain evidence="2">CGMCC 1.13574</strain>
    </source>
</reference>
<proteinExistence type="predicted"/>
<name>A0ABW5A3N3_9BACL</name>
<keyword evidence="2" id="KW-1185">Reference proteome</keyword>
<organism evidence="1 2">
    <name type="scientific">Tumebacillus lipolyticus</name>
    <dbReference type="NCBI Taxonomy" id="1280370"/>
    <lineage>
        <taxon>Bacteria</taxon>
        <taxon>Bacillati</taxon>
        <taxon>Bacillota</taxon>
        <taxon>Bacilli</taxon>
        <taxon>Bacillales</taxon>
        <taxon>Alicyclobacillaceae</taxon>
        <taxon>Tumebacillus</taxon>
    </lineage>
</organism>
<dbReference type="EMBL" id="JBHUIO010000019">
    <property type="protein sequence ID" value="MFD2172214.1"/>
    <property type="molecule type" value="Genomic_DNA"/>
</dbReference>
<dbReference type="Proteomes" id="UP001597343">
    <property type="component" value="Unassembled WGS sequence"/>
</dbReference>
<evidence type="ECO:0000313" key="1">
    <source>
        <dbReference type="EMBL" id="MFD2172214.1"/>
    </source>
</evidence>
<comment type="caution">
    <text evidence="1">The sequence shown here is derived from an EMBL/GenBank/DDBJ whole genome shotgun (WGS) entry which is preliminary data.</text>
</comment>